<dbReference type="SMART" id="SM00422">
    <property type="entry name" value="HTH_MERR"/>
    <property type="match status" value="1"/>
</dbReference>
<dbReference type="InterPro" id="IPR009061">
    <property type="entry name" value="DNA-bd_dom_put_sf"/>
</dbReference>
<dbReference type="PANTHER" id="PTHR30204:SF90">
    <property type="entry name" value="HTH-TYPE TRANSCRIPTIONAL ACTIVATOR MTA"/>
    <property type="match status" value="1"/>
</dbReference>
<dbReference type="GO" id="GO:0003700">
    <property type="term" value="F:DNA-binding transcription factor activity"/>
    <property type="evidence" value="ECO:0007669"/>
    <property type="project" value="InterPro"/>
</dbReference>
<evidence type="ECO:0000313" key="7">
    <source>
        <dbReference type="Proteomes" id="UP000250222"/>
    </source>
</evidence>
<evidence type="ECO:0000313" key="6">
    <source>
        <dbReference type="EMBL" id="SSA36835.1"/>
    </source>
</evidence>
<dbReference type="SUPFAM" id="SSF89082">
    <property type="entry name" value="Antibiotic binding domain of TipA-like multidrug resistance regulators"/>
    <property type="match status" value="1"/>
</dbReference>
<evidence type="ECO:0000259" key="5">
    <source>
        <dbReference type="PROSITE" id="PS50937"/>
    </source>
</evidence>
<sequence length="267" mass="30110">MEGMTDGTGVLTVLTVGQVAERFGVTVRTLHHYDAIGLLSPSARSHAGYRLYTEQDVTRLQHVVVYRRLDFSLEEIAQLLDDGTQPALLEHLRRQRSAVVSRLEELAELVTAIDRALEREMTGIDLTREEQRELFGDGFTDEYAAEAEERWGGTEAWRQSQQRTSRYTKADWEEVKAETDAVNAAFVAAMEAGLPPTSEEAMDAAERARLQIHERFYDLSAEFHRNLGDMYVSDPRFTATYDDLRPGLAQYVRDAIHANADRQTAGG</sequence>
<evidence type="ECO:0000256" key="1">
    <source>
        <dbReference type="ARBA" id="ARBA00023015"/>
    </source>
</evidence>
<dbReference type="InterPro" id="IPR012925">
    <property type="entry name" value="TipAS_dom"/>
</dbReference>
<keyword evidence="4" id="KW-0804">Transcription</keyword>
<keyword evidence="1" id="KW-0805">Transcription regulation</keyword>
<dbReference type="InterPro" id="IPR047057">
    <property type="entry name" value="MerR_fam"/>
</dbReference>
<name>A0A2Y8ZXW6_9MICO</name>
<protein>
    <submittedName>
        <fullName evidence="6">DNA-binding transcriptional regulator, MerR family</fullName>
    </submittedName>
</protein>
<dbReference type="Gene3D" id="1.10.1660.10">
    <property type="match status" value="1"/>
</dbReference>
<dbReference type="Gene3D" id="1.10.490.50">
    <property type="entry name" value="Antibiotic binding domain of TipA-like multidrug resistance regulators"/>
    <property type="match status" value="1"/>
</dbReference>
<gene>
    <name evidence="6" type="ORF">SAMN05216184_101489</name>
</gene>
<organism evidence="6 7">
    <name type="scientific">Georgenia satyanarayanai</name>
    <dbReference type="NCBI Taxonomy" id="860221"/>
    <lineage>
        <taxon>Bacteria</taxon>
        <taxon>Bacillati</taxon>
        <taxon>Actinomycetota</taxon>
        <taxon>Actinomycetes</taxon>
        <taxon>Micrococcales</taxon>
        <taxon>Bogoriellaceae</taxon>
        <taxon>Georgenia</taxon>
    </lineage>
</organism>
<dbReference type="CDD" id="cd01106">
    <property type="entry name" value="HTH_TipAL-Mta"/>
    <property type="match status" value="1"/>
</dbReference>
<dbReference type="EMBL" id="UETB01000001">
    <property type="protein sequence ID" value="SSA36835.1"/>
    <property type="molecule type" value="Genomic_DNA"/>
</dbReference>
<keyword evidence="3" id="KW-0010">Activator</keyword>
<dbReference type="Proteomes" id="UP000250222">
    <property type="component" value="Unassembled WGS sequence"/>
</dbReference>
<dbReference type="PROSITE" id="PS50937">
    <property type="entry name" value="HTH_MERR_2"/>
    <property type="match status" value="1"/>
</dbReference>
<dbReference type="SUPFAM" id="SSF46955">
    <property type="entry name" value="Putative DNA-binding domain"/>
    <property type="match status" value="1"/>
</dbReference>
<dbReference type="AlphaFoldDB" id="A0A2Y8ZXW6"/>
<dbReference type="Pfam" id="PF13411">
    <property type="entry name" value="MerR_1"/>
    <property type="match status" value="1"/>
</dbReference>
<accession>A0A2Y8ZXW6</accession>
<feature type="domain" description="HTH merR-type" evidence="5">
    <location>
        <begin position="13"/>
        <end position="82"/>
    </location>
</feature>
<evidence type="ECO:0000256" key="4">
    <source>
        <dbReference type="ARBA" id="ARBA00023163"/>
    </source>
</evidence>
<keyword evidence="2 6" id="KW-0238">DNA-binding</keyword>
<dbReference type="InterPro" id="IPR000551">
    <property type="entry name" value="MerR-type_HTH_dom"/>
</dbReference>
<keyword evidence="7" id="KW-1185">Reference proteome</keyword>
<evidence type="ECO:0000256" key="2">
    <source>
        <dbReference type="ARBA" id="ARBA00023125"/>
    </source>
</evidence>
<reference evidence="6 7" key="1">
    <citation type="submission" date="2016-10" db="EMBL/GenBank/DDBJ databases">
        <authorList>
            <person name="Cai Z."/>
        </authorList>
    </citation>
    <scope>NUCLEOTIDE SEQUENCE [LARGE SCALE GENOMIC DNA]</scope>
    <source>
        <strain evidence="6 7">CGMCC 1.10826</strain>
    </source>
</reference>
<dbReference type="InterPro" id="IPR036244">
    <property type="entry name" value="TipA-like_antibiotic-bd"/>
</dbReference>
<proteinExistence type="predicted"/>
<dbReference type="Pfam" id="PF07739">
    <property type="entry name" value="TipAS"/>
    <property type="match status" value="1"/>
</dbReference>
<dbReference type="GO" id="GO:0003677">
    <property type="term" value="F:DNA binding"/>
    <property type="evidence" value="ECO:0007669"/>
    <property type="project" value="UniProtKB-KW"/>
</dbReference>
<dbReference type="PANTHER" id="PTHR30204">
    <property type="entry name" value="REDOX-CYCLING DRUG-SENSING TRANSCRIPTIONAL ACTIVATOR SOXR"/>
    <property type="match status" value="1"/>
</dbReference>
<dbReference type="PRINTS" id="PR00040">
    <property type="entry name" value="HTHMERR"/>
</dbReference>
<evidence type="ECO:0000256" key="3">
    <source>
        <dbReference type="ARBA" id="ARBA00023159"/>
    </source>
</evidence>